<reference evidence="3 4" key="1">
    <citation type="submission" date="2016-05" db="EMBL/GenBank/DDBJ databases">
        <title>Compelete Genome Sequence of Bacteriochlorophyll-Synthesizing Bacterium Porphyrobacter neustonensis DSM 9434.</title>
        <authorList>
            <person name="Shi X.-L."/>
            <person name="Wu Y.-H."/>
            <person name="Cheng H."/>
            <person name="Xu L."/>
            <person name="Zhang X.-Q."/>
            <person name="Wang C.-S."/>
            <person name="Xu X.-W."/>
        </authorList>
    </citation>
    <scope>NUCLEOTIDE SEQUENCE [LARGE SCALE GENOMIC DNA]</scope>
    <source>
        <strain evidence="3 4">DSM 9434</strain>
    </source>
</reference>
<dbReference type="PANTHER" id="PTHR37464:SF1">
    <property type="entry name" value="BLL2463 PROTEIN"/>
    <property type="match status" value="1"/>
</dbReference>
<evidence type="ECO:0000313" key="3">
    <source>
        <dbReference type="EMBL" id="ANK13411.1"/>
    </source>
</evidence>
<evidence type="ECO:0000259" key="2">
    <source>
        <dbReference type="Pfam" id="PF07584"/>
    </source>
</evidence>
<dbReference type="Pfam" id="PF07584">
    <property type="entry name" value="BatA"/>
    <property type="match status" value="1"/>
</dbReference>
<dbReference type="PANTHER" id="PTHR37464">
    <property type="entry name" value="BLL2463 PROTEIN"/>
    <property type="match status" value="1"/>
</dbReference>
<name>A0A192D5W1_9SPHN</name>
<dbReference type="STRING" id="1112.A9D12_11195"/>
<keyword evidence="4" id="KW-1185">Reference proteome</keyword>
<keyword evidence="1" id="KW-0472">Membrane</keyword>
<accession>A0A192D5W1</accession>
<evidence type="ECO:0000313" key="4">
    <source>
        <dbReference type="Proteomes" id="UP000078263"/>
    </source>
</evidence>
<dbReference type="OrthoDB" id="7390489at2"/>
<proteinExistence type="predicted"/>
<dbReference type="Proteomes" id="UP000078263">
    <property type="component" value="Chromosome"/>
</dbReference>
<dbReference type="InterPro" id="IPR024163">
    <property type="entry name" value="Aerotolerance_reg_N"/>
</dbReference>
<dbReference type="InterPro" id="IPR011933">
    <property type="entry name" value="Double_TM_dom"/>
</dbReference>
<sequence>MTPLLLAPLGLLALAALAVPLAIHIHRRTEEIPLDFAALRWLDPRPRPRSRLRLDEWLLLALRLLIVAALALLLARPAVLGWEDDGPRVLAAPGVDVAAARAAAGEEADLRWIAPGFPLVGERTSPASALIPVSSLIRQYDAELPEGAALTILVPPVLGSVDAEKLRLTRNVDWRIIAAPAAAAAPAAPPVPALALRYAEGKSGALRFFRAASSAWGGKAGFDASTASDLPERGTVLVWLKPGRVPAAVSDWVSAGGTALLAAEAEIAMPATTAPLWRDEGGAVLAEGGALGEGRLIRFTRPLAPAAMPDLVAGSFPAALRDMIAAPAPAPARVDAAGFAPMAGAAPFPLLPRELGEWFALLIAALFLAERWIASRAARFAP</sequence>
<gene>
    <name evidence="3" type="ORF">A9D12_11195</name>
</gene>
<dbReference type="AlphaFoldDB" id="A0A192D5W1"/>
<dbReference type="NCBIfam" id="TIGR02226">
    <property type="entry name" value="two_anch"/>
    <property type="match status" value="1"/>
</dbReference>
<keyword evidence="1" id="KW-0812">Transmembrane</keyword>
<dbReference type="KEGG" id="pns:A9D12_11195"/>
<protein>
    <recommendedName>
        <fullName evidence="2">Aerotolerance regulator N-terminal domain-containing protein</fullName>
    </recommendedName>
</protein>
<organism evidence="3 4">
    <name type="scientific">Erythrobacter neustonensis</name>
    <dbReference type="NCBI Taxonomy" id="1112"/>
    <lineage>
        <taxon>Bacteria</taxon>
        <taxon>Pseudomonadati</taxon>
        <taxon>Pseudomonadota</taxon>
        <taxon>Alphaproteobacteria</taxon>
        <taxon>Sphingomonadales</taxon>
        <taxon>Erythrobacteraceae</taxon>
        <taxon>Erythrobacter/Porphyrobacter group</taxon>
        <taxon>Erythrobacter</taxon>
    </lineage>
</organism>
<feature type="domain" description="Aerotolerance regulator N-terminal" evidence="2">
    <location>
        <begin position="5"/>
        <end position="77"/>
    </location>
</feature>
<feature type="transmembrane region" description="Helical" evidence="1">
    <location>
        <begin position="57"/>
        <end position="75"/>
    </location>
</feature>
<keyword evidence="1" id="KW-1133">Transmembrane helix</keyword>
<evidence type="ECO:0000256" key="1">
    <source>
        <dbReference type="SAM" id="Phobius"/>
    </source>
</evidence>
<dbReference type="EMBL" id="CP016033">
    <property type="protein sequence ID" value="ANK13411.1"/>
    <property type="molecule type" value="Genomic_DNA"/>
</dbReference>
<dbReference type="RefSeq" id="WP_068351871.1">
    <property type="nucleotide sequence ID" value="NZ_CP016033.1"/>
</dbReference>